<comment type="caution">
    <text evidence="1">The sequence shown here is derived from an EMBL/GenBank/DDBJ whole genome shotgun (WGS) entry which is preliminary data.</text>
</comment>
<dbReference type="Proteomes" id="UP000245591">
    <property type="component" value="Unassembled WGS sequence"/>
</dbReference>
<evidence type="ECO:0000313" key="2">
    <source>
        <dbReference type="Proteomes" id="UP000245591"/>
    </source>
</evidence>
<reference evidence="1 2" key="1">
    <citation type="journal article" date="2018" name="MBio">
        <title>Comparative Genomics Reveals the Core Gene Toolbox for the Fungus-Insect Symbiosis.</title>
        <authorList>
            <person name="Wang Y."/>
            <person name="Stata M."/>
            <person name="Wang W."/>
            <person name="Stajich J.E."/>
            <person name="White M.M."/>
            <person name="Moncalvo J.M."/>
        </authorList>
    </citation>
    <scope>NUCLEOTIDE SEQUENCE [LARGE SCALE GENOMIC DNA]</scope>
    <source>
        <strain evidence="1 2">AUS-126-30</strain>
    </source>
</reference>
<evidence type="ECO:0000313" key="1">
    <source>
        <dbReference type="EMBL" id="PWA03647.1"/>
    </source>
</evidence>
<dbReference type="InterPro" id="IPR013893">
    <property type="entry name" value="RNase_P_Rpp40"/>
</dbReference>
<dbReference type="Pfam" id="PF08584">
    <property type="entry name" value="Ribonuc_P_40"/>
    <property type="match status" value="1"/>
</dbReference>
<dbReference type="GO" id="GO:0004526">
    <property type="term" value="F:ribonuclease P activity"/>
    <property type="evidence" value="ECO:0007669"/>
    <property type="project" value="TreeGrafter"/>
</dbReference>
<gene>
    <name evidence="1" type="ORF">BB558_000196</name>
</gene>
<name>A0A2U1JEX7_SMIAN</name>
<dbReference type="PANTHER" id="PTHR15396:SF1">
    <property type="entry name" value="RIBONUCLEASE P PROTEIN SUBUNIT P40"/>
    <property type="match status" value="1"/>
</dbReference>
<dbReference type="GO" id="GO:0000171">
    <property type="term" value="F:ribonuclease MRP activity"/>
    <property type="evidence" value="ECO:0007669"/>
    <property type="project" value="TreeGrafter"/>
</dbReference>
<sequence length="251" mass="28885">MTKDAYESAGLLGKQSPFPTSIEKRYLVEIDLKKKSMRPGEKQYERIKWSFSNVLTERYEFLLGYFDAVTGESREFSINESVDGDAKKAFSKVKPSWECSTRYLDVPESIFSTVDFCTQMRESWFQSDVKDLFEWIGMVSIESEFVYPGASADPFISVYSVPSPNKSCSVSLYSIRGLIHPNFIFDIVNHLTEELDDFVVFVSGFEDSPVSWNKRNHGYLYNGENLYCQIRNPKSNHCLTLRHCGAYDETC</sequence>
<dbReference type="AlphaFoldDB" id="A0A2U1JEX7"/>
<dbReference type="GO" id="GO:0000172">
    <property type="term" value="C:ribonuclease MRP complex"/>
    <property type="evidence" value="ECO:0007669"/>
    <property type="project" value="TreeGrafter"/>
</dbReference>
<protein>
    <submittedName>
        <fullName evidence="1">Uncharacterized protein</fullName>
    </submittedName>
</protein>
<keyword evidence="2" id="KW-1185">Reference proteome</keyword>
<accession>A0A2U1JEX7</accession>
<proteinExistence type="predicted"/>
<organism evidence="1 2">
    <name type="scientific">Smittium angustum</name>
    <dbReference type="NCBI Taxonomy" id="133377"/>
    <lineage>
        <taxon>Eukaryota</taxon>
        <taxon>Fungi</taxon>
        <taxon>Fungi incertae sedis</taxon>
        <taxon>Zoopagomycota</taxon>
        <taxon>Kickxellomycotina</taxon>
        <taxon>Harpellomycetes</taxon>
        <taxon>Harpellales</taxon>
        <taxon>Legeriomycetaceae</taxon>
        <taxon>Smittium</taxon>
    </lineage>
</organism>
<dbReference type="PANTHER" id="PTHR15396">
    <property type="entry name" value="RIBONUCLEASE P PROTEIN SUBUNIT P40"/>
    <property type="match status" value="1"/>
</dbReference>
<dbReference type="EMBL" id="MBFU01000009">
    <property type="protein sequence ID" value="PWA03647.1"/>
    <property type="molecule type" value="Genomic_DNA"/>
</dbReference>
<dbReference type="GO" id="GO:0000447">
    <property type="term" value="P:endonucleolytic cleavage in ITS1 to separate SSU-rRNA from 5.8S rRNA and LSU-rRNA from tricistronic rRNA transcript (SSU-rRNA, 5.8S rRNA, LSU-rRNA)"/>
    <property type="evidence" value="ECO:0007669"/>
    <property type="project" value="TreeGrafter"/>
</dbReference>
<dbReference type="GO" id="GO:0001682">
    <property type="term" value="P:tRNA 5'-leader removal"/>
    <property type="evidence" value="ECO:0007669"/>
    <property type="project" value="InterPro"/>
</dbReference>
<dbReference type="GO" id="GO:0030681">
    <property type="term" value="C:multimeric ribonuclease P complex"/>
    <property type="evidence" value="ECO:0007669"/>
    <property type="project" value="TreeGrafter"/>
</dbReference>